<name>A0A1L3GR61_9BACT</name>
<keyword evidence="1" id="KW-0472">Membrane</keyword>
<evidence type="ECO:0000313" key="3">
    <source>
        <dbReference type="Proteomes" id="UP000182517"/>
    </source>
</evidence>
<proteinExistence type="predicted"/>
<gene>
    <name evidence="2" type="ORF">A7E78_11475</name>
</gene>
<reference evidence="2 3" key="1">
    <citation type="journal article" date="2017" name="Genome Announc.">
        <title>Complete Genome Sequences of Two Acetylene-Fermenting Pelobacter acetylenicus Strains.</title>
        <authorList>
            <person name="Sutton J.M."/>
            <person name="Baesman S.M."/>
            <person name="Fierst J.L."/>
            <person name="Poret-Peterson A.T."/>
            <person name="Oremland R.S."/>
            <person name="Dunlap D.S."/>
            <person name="Akob D.M."/>
        </authorList>
    </citation>
    <scope>NUCLEOTIDE SEQUENCE [LARGE SCALE GENOMIC DNA]</scope>
    <source>
        <strain evidence="2 3">SFB93</strain>
    </source>
</reference>
<dbReference type="RefSeq" id="WP_072284443.1">
    <property type="nucleotide sequence ID" value="NZ_CP015519.1"/>
</dbReference>
<keyword evidence="3" id="KW-1185">Reference proteome</keyword>
<dbReference type="KEGG" id="pef:A7E78_11475"/>
<dbReference type="AlphaFoldDB" id="A0A1L3GR61"/>
<dbReference type="OrthoDB" id="5405097at2"/>
<evidence type="ECO:0000313" key="2">
    <source>
        <dbReference type="EMBL" id="APG28414.1"/>
    </source>
</evidence>
<dbReference type="EMBL" id="CP015519">
    <property type="protein sequence ID" value="APG28414.1"/>
    <property type="molecule type" value="Genomic_DNA"/>
</dbReference>
<protein>
    <submittedName>
        <fullName evidence="2">Uncharacterized protein</fullName>
    </submittedName>
</protein>
<sequence length="265" mass="29685">MNQHPPENHSYGLIRDVLHKTSLWGHALTLSRFYLFGEIGNLMYTIGKSILEGAVLYTMFSMAEGEYKVAAILGVLTKYIYPGITFVSSVKVSVFVDYLESLHDQRRQLAKLIRAMTLIGGGQALGAIMLVLCYPPFFSGLFGAFDYSKYLLILLYLLHHVCDGSAQVAEGRVWFKLIEIKIRHGRLSRISDNFWGIHAMSQNIQLILGLTLLWGTTLVTGLFRDRLDAGVMWGIVIGGMMLTALAKFALPLAWKLNWIEPKASP</sequence>
<organism evidence="2 3">
    <name type="scientific">Syntrophotalea acetylenivorans</name>
    <dbReference type="NCBI Taxonomy" id="1842532"/>
    <lineage>
        <taxon>Bacteria</taxon>
        <taxon>Pseudomonadati</taxon>
        <taxon>Thermodesulfobacteriota</taxon>
        <taxon>Desulfuromonadia</taxon>
        <taxon>Desulfuromonadales</taxon>
        <taxon>Syntrophotaleaceae</taxon>
        <taxon>Syntrophotalea</taxon>
    </lineage>
</organism>
<feature type="transmembrane region" description="Helical" evidence="1">
    <location>
        <begin position="115"/>
        <end position="137"/>
    </location>
</feature>
<dbReference type="Proteomes" id="UP000182517">
    <property type="component" value="Chromosome"/>
</dbReference>
<dbReference type="STRING" id="1842532.A7E78_11475"/>
<evidence type="ECO:0000256" key="1">
    <source>
        <dbReference type="SAM" id="Phobius"/>
    </source>
</evidence>
<accession>A0A1L3GR61</accession>
<feature type="transmembrane region" description="Helical" evidence="1">
    <location>
        <begin position="230"/>
        <end position="254"/>
    </location>
</feature>
<keyword evidence="1" id="KW-1133">Transmembrane helix</keyword>
<feature type="transmembrane region" description="Helical" evidence="1">
    <location>
        <begin position="204"/>
        <end position="223"/>
    </location>
</feature>
<keyword evidence="1" id="KW-0812">Transmembrane</keyword>